<organism evidence="2 3">
    <name type="scientific">Ceratocystis fimbriata f. sp. platani</name>
    <dbReference type="NCBI Taxonomy" id="88771"/>
    <lineage>
        <taxon>Eukaryota</taxon>
        <taxon>Fungi</taxon>
        <taxon>Dikarya</taxon>
        <taxon>Ascomycota</taxon>
        <taxon>Pezizomycotina</taxon>
        <taxon>Sordariomycetes</taxon>
        <taxon>Hypocreomycetidae</taxon>
        <taxon>Microascales</taxon>
        <taxon>Ceratocystidaceae</taxon>
        <taxon>Ceratocystis</taxon>
    </lineage>
</organism>
<protein>
    <submittedName>
        <fullName evidence="2">Life-span regulatory factor</fullName>
    </submittedName>
</protein>
<dbReference type="Pfam" id="PF12855">
    <property type="entry name" value="Ecl1"/>
    <property type="match status" value="1"/>
</dbReference>
<evidence type="ECO:0000256" key="1">
    <source>
        <dbReference type="SAM" id="MobiDB-lite"/>
    </source>
</evidence>
<sequence length="178" mass="20066">MEFESFDLWTHPFCLSCDKQTEGAAYCSESCRLADFEKPSGTHSYPASPASDMSSSWNRQSTNAKFYLSPAFDFSKPQVYARSSSSPYSSSASSPTTAPSWQRSNSYQNTSNYTRNRSSNASMRSLTPSSSHCSLSSMESSATVSRRDNLLVSEKARRELQDYAKQFEHVRSNRRRSY</sequence>
<proteinExistence type="predicted"/>
<comment type="caution">
    <text evidence="2">The sequence shown here is derived from an EMBL/GenBank/DDBJ whole genome shotgun (WGS) entry which is preliminary data.</text>
</comment>
<accession>A0A0F8CSW2</accession>
<reference evidence="2 3" key="1">
    <citation type="submission" date="2015-04" db="EMBL/GenBank/DDBJ databases">
        <title>Genome sequence of Ceratocystis platani, a major pathogen of plane trees.</title>
        <authorList>
            <person name="Belbahri L."/>
        </authorList>
    </citation>
    <scope>NUCLEOTIDE SEQUENCE [LARGE SCALE GENOMIC DNA]</scope>
    <source>
        <strain evidence="2 3">CFO</strain>
    </source>
</reference>
<dbReference type="EMBL" id="LBBL01000206">
    <property type="protein sequence ID" value="KKF93817.1"/>
    <property type="molecule type" value="Genomic_DNA"/>
</dbReference>
<dbReference type="AlphaFoldDB" id="A0A0F8CSW2"/>
<name>A0A0F8CSW2_CERFI</name>
<feature type="region of interest" description="Disordered" evidence="1">
    <location>
        <begin position="81"/>
        <end position="150"/>
    </location>
</feature>
<keyword evidence="3" id="KW-1185">Reference proteome</keyword>
<dbReference type="Proteomes" id="UP000034841">
    <property type="component" value="Unassembled WGS sequence"/>
</dbReference>
<feature type="compositionally biased region" description="Low complexity" evidence="1">
    <location>
        <begin position="109"/>
        <end position="141"/>
    </location>
</feature>
<evidence type="ECO:0000313" key="2">
    <source>
        <dbReference type="EMBL" id="KKF93817.1"/>
    </source>
</evidence>
<dbReference type="OrthoDB" id="2563506at2759"/>
<dbReference type="InterPro" id="IPR024368">
    <property type="entry name" value="Ecl1/2/3"/>
</dbReference>
<evidence type="ECO:0000313" key="3">
    <source>
        <dbReference type="Proteomes" id="UP000034841"/>
    </source>
</evidence>
<feature type="compositionally biased region" description="Low complexity" evidence="1">
    <location>
        <begin position="83"/>
        <end position="100"/>
    </location>
</feature>
<gene>
    <name evidence="2" type="ORF">CFO_g3849</name>
</gene>